<keyword evidence="8" id="KW-0732">Signal</keyword>
<keyword evidence="4 7" id="KW-1133">Transmembrane helix</keyword>
<reference evidence="9 10" key="1">
    <citation type="journal article" date="2018" name="New Phytol.">
        <title>Phylogenomics of Endogonaceae and evolution of mycorrhizas within Mucoromycota.</title>
        <authorList>
            <person name="Chang Y."/>
            <person name="Desiro A."/>
            <person name="Na H."/>
            <person name="Sandor L."/>
            <person name="Lipzen A."/>
            <person name="Clum A."/>
            <person name="Barry K."/>
            <person name="Grigoriev I.V."/>
            <person name="Martin F.M."/>
            <person name="Stajich J.E."/>
            <person name="Smith M.E."/>
            <person name="Bonito G."/>
            <person name="Spatafora J.W."/>
        </authorList>
    </citation>
    <scope>NUCLEOTIDE SEQUENCE [LARGE SCALE GENOMIC DNA]</scope>
    <source>
        <strain evidence="9 10">GMNB39</strain>
    </source>
</reference>
<comment type="subcellular location">
    <subcellularLocation>
        <location evidence="1">Membrane</location>
        <topology evidence="1">Multi-pass membrane protein</topology>
    </subcellularLocation>
</comment>
<keyword evidence="3 7" id="KW-0812">Transmembrane</keyword>
<gene>
    <name evidence="9" type="ORF">BC936DRAFT_141120</name>
</gene>
<comment type="caution">
    <text evidence="9">The sequence shown here is derived from an EMBL/GenBank/DDBJ whole genome shotgun (WGS) entry which is preliminary data.</text>
</comment>
<sequence>LKRTAIIIAVFSFYFLDFSLNAIQACCRALILDIPPLHQQELANAWAGRLNNLSMVAGYFVGNIDLVHLLPWLGDGQMKIFCNLAIIVLITSLGITCLAVKEKPYVEIEWDSRYRRVTLGIGSYSFHFCSHVVAGYRPWYHTLGYIWRAFRHLPTPVQKLCNVQFFAWMGWFPFLFYSTIWISDIYFEHQPIGEPAWDKGARAGSFALLCFSVISFIAGVTLPALTPTIPTVQSIFTIKNMYTASHLVFAIAMLSTFYVDSVTGATLALAALGIPWAVMMWVPFALVGEFVASEEERKLEESTNVMPSRRLVIPNPVGALFPPEDEEDDLGVGSSSSVVPTSGTALESQPQQEEFDAGMILGVHNMYIVFPQFVVAVIAAGIFRLFDNSRTPPGSPDQEKHSPEGVAWVLRFGGVMAVVAAALSRYVVEVREERGTTKGKSKEKGKGKGPDAKVLALH</sequence>
<dbReference type="EMBL" id="RBNI01001883">
    <property type="protein sequence ID" value="RUP49883.1"/>
    <property type="molecule type" value="Genomic_DNA"/>
</dbReference>
<keyword evidence="5 7" id="KW-0472">Membrane</keyword>
<dbReference type="InterPro" id="IPR036259">
    <property type="entry name" value="MFS_trans_sf"/>
</dbReference>
<evidence type="ECO:0000256" key="1">
    <source>
        <dbReference type="ARBA" id="ARBA00004141"/>
    </source>
</evidence>
<evidence type="ECO:0000313" key="10">
    <source>
        <dbReference type="Proteomes" id="UP000268093"/>
    </source>
</evidence>
<feature type="signal peptide" evidence="8">
    <location>
        <begin position="1"/>
        <end position="22"/>
    </location>
</feature>
<evidence type="ECO:0000256" key="6">
    <source>
        <dbReference type="SAM" id="MobiDB-lite"/>
    </source>
</evidence>
<evidence type="ECO:0000256" key="8">
    <source>
        <dbReference type="SAM" id="SignalP"/>
    </source>
</evidence>
<dbReference type="PANTHER" id="PTHR19432:SF35">
    <property type="entry name" value="SOLUTE CARRIER FAMILY 45 MEMBER 3 ISOFORM X1"/>
    <property type="match status" value="1"/>
</dbReference>
<feature type="transmembrane region" description="Helical" evidence="7">
    <location>
        <begin position="265"/>
        <end position="288"/>
    </location>
</feature>
<feature type="region of interest" description="Disordered" evidence="6">
    <location>
        <begin position="324"/>
        <end position="350"/>
    </location>
</feature>
<dbReference type="OrthoDB" id="28755at2759"/>
<accession>A0A433DG99</accession>
<protein>
    <recommendedName>
        <fullName evidence="11">Major facilitator superfamily domain-containing protein</fullName>
    </recommendedName>
</protein>
<dbReference type="SUPFAM" id="SSF103473">
    <property type="entry name" value="MFS general substrate transporter"/>
    <property type="match status" value="1"/>
</dbReference>
<organism evidence="9 10">
    <name type="scientific">Jimgerdemannia flammicorona</name>
    <dbReference type="NCBI Taxonomy" id="994334"/>
    <lineage>
        <taxon>Eukaryota</taxon>
        <taxon>Fungi</taxon>
        <taxon>Fungi incertae sedis</taxon>
        <taxon>Mucoromycota</taxon>
        <taxon>Mucoromycotina</taxon>
        <taxon>Endogonomycetes</taxon>
        <taxon>Endogonales</taxon>
        <taxon>Endogonaceae</taxon>
        <taxon>Jimgerdemannia</taxon>
    </lineage>
</organism>
<feature type="transmembrane region" description="Helical" evidence="7">
    <location>
        <begin position="121"/>
        <end position="139"/>
    </location>
</feature>
<feature type="transmembrane region" description="Helical" evidence="7">
    <location>
        <begin position="203"/>
        <end position="229"/>
    </location>
</feature>
<feature type="compositionally biased region" description="Basic and acidic residues" evidence="6">
    <location>
        <begin position="432"/>
        <end position="451"/>
    </location>
</feature>
<dbReference type="AlphaFoldDB" id="A0A433DG99"/>
<feature type="compositionally biased region" description="Low complexity" evidence="6">
    <location>
        <begin position="331"/>
        <end position="343"/>
    </location>
</feature>
<keyword evidence="2" id="KW-0813">Transport</keyword>
<feature type="transmembrane region" description="Helical" evidence="7">
    <location>
        <begin position="160"/>
        <end position="183"/>
    </location>
</feature>
<feature type="transmembrane region" description="Helical" evidence="7">
    <location>
        <begin position="406"/>
        <end position="428"/>
    </location>
</feature>
<feature type="transmembrane region" description="Helical" evidence="7">
    <location>
        <begin position="80"/>
        <end position="101"/>
    </location>
</feature>
<evidence type="ECO:0000256" key="7">
    <source>
        <dbReference type="SAM" id="Phobius"/>
    </source>
</evidence>
<evidence type="ECO:0000256" key="2">
    <source>
        <dbReference type="ARBA" id="ARBA00022448"/>
    </source>
</evidence>
<evidence type="ECO:0008006" key="11">
    <source>
        <dbReference type="Google" id="ProtNLM"/>
    </source>
</evidence>
<dbReference type="GO" id="GO:0005886">
    <property type="term" value="C:plasma membrane"/>
    <property type="evidence" value="ECO:0007669"/>
    <property type="project" value="TreeGrafter"/>
</dbReference>
<evidence type="ECO:0000256" key="3">
    <source>
        <dbReference type="ARBA" id="ARBA00022692"/>
    </source>
</evidence>
<proteinExistence type="predicted"/>
<evidence type="ECO:0000256" key="5">
    <source>
        <dbReference type="ARBA" id="ARBA00023136"/>
    </source>
</evidence>
<name>A0A433DG99_9FUNG</name>
<dbReference type="GO" id="GO:0008506">
    <property type="term" value="F:sucrose:proton symporter activity"/>
    <property type="evidence" value="ECO:0007669"/>
    <property type="project" value="TreeGrafter"/>
</dbReference>
<dbReference type="PANTHER" id="PTHR19432">
    <property type="entry name" value="SUGAR TRANSPORTER"/>
    <property type="match status" value="1"/>
</dbReference>
<dbReference type="Proteomes" id="UP000268093">
    <property type="component" value="Unassembled WGS sequence"/>
</dbReference>
<keyword evidence="10" id="KW-1185">Reference proteome</keyword>
<feature type="chain" id="PRO_5019346261" description="Major facilitator superfamily domain-containing protein" evidence="8">
    <location>
        <begin position="23"/>
        <end position="458"/>
    </location>
</feature>
<evidence type="ECO:0000313" key="9">
    <source>
        <dbReference type="EMBL" id="RUP49883.1"/>
    </source>
</evidence>
<feature type="non-terminal residue" evidence="9">
    <location>
        <position position="1"/>
    </location>
</feature>
<feature type="transmembrane region" description="Helical" evidence="7">
    <location>
        <begin position="367"/>
        <end position="386"/>
    </location>
</feature>
<evidence type="ECO:0000256" key="4">
    <source>
        <dbReference type="ARBA" id="ARBA00022989"/>
    </source>
</evidence>
<feature type="region of interest" description="Disordered" evidence="6">
    <location>
        <begin position="432"/>
        <end position="458"/>
    </location>
</feature>
<feature type="transmembrane region" description="Helical" evidence="7">
    <location>
        <begin position="241"/>
        <end position="259"/>
    </location>
</feature>